<dbReference type="CDD" id="cd10017">
    <property type="entry name" value="B3_DNA"/>
    <property type="match status" value="1"/>
</dbReference>
<gene>
    <name evidence="6" type="ORF">DCAF_LOCUS23517</name>
</gene>
<keyword evidence="5" id="KW-0539">Nucleus</keyword>
<dbReference type="GO" id="GO:0003677">
    <property type="term" value="F:DNA binding"/>
    <property type="evidence" value="ECO:0007669"/>
    <property type="project" value="UniProtKB-KW"/>
</dbReference>
<comment type="subcellular location">
    <subcellularLocation>
        <location evidence="1">Nucleus</location>
    </subcellularLocation>
</comment>
<evidence type="ECO:0000256" key="1">
    <source>
        <dbReference type="ARBA" id="ARBA00004123"/>
    </source>
</evidence>
<evidence type="ECO:0000256" key="5">
    <source>
        <dbReference type="ARBA" id="ARBA00023242"/>
    </source>
</evidence>
<evidence type="ECO:0000256" key="4">
    <source>
        <dbReference type="ARBA" id="ARBA00023163"/>
    </source>
</evidence>
<comment type="caution">
    <text evidence="6">The sequence shown here is derived from an EMBL/GenBank/DDBJ whole genome shotgun (WGS) entry which is preliminary data.</text>
</comment>
<dbReference type="AlphaFoldDB" id="A0AAV1SID7"/>
<evidence type="ECO:0000313" key="6">
    <source>
        <dbReference type="EMBL" id="CAK7350773.1"/>
    </source>
</evidence>
<dbReference type="Gene3D" id="2.40.330.10">
    <property type="entry name" value="DNA-binding pseudobarrel domain"/>
    <property type="match status" value="1"/>
</dbReference>
<dbReference type="EMBL" id="CAWUPB010001184">
    <property type="protein sequence ID" value="CAK7350773.1"/>
    <property type="molecule type" value="Genomic_DNA"/>
</dbReference>
<dbReference type="SUPFAM" id="SSF101936">
    <property type="entry name" value="DNA-binding pseudobarrel domain"/>
    <property type="match status" value="1"/>
</dbReference>
<dbReference type="Proteomes" id="UP001314170">
    <property type="component" value="Unassembled WGS sequence"/>
</dbReference>
<keyword evidence="7" id="KW-1185">Reference proteome</keyword>
<evidence type="ECO:0008006" key="8">
    <source>
        <dbReference type="Google" id="ProtNLM"/>
    </source>
</evidence>
<reference evidence="6 7" key="1">
    <citation type="submission" date="2024-01" db="EMBL/GenBank/DDBJ databases">
        <authorList>
            <person name="Waweru B."/>
        </authorList>
    </citation>
    <scope>NUCLEOTIDE SEQUENCE [LARGE SCALE GENOMIC DNA]</scope>
</reference>
<evidence type="ECO:0000256" key="2">
    <source>
        <dbReference type="ARBA" id="ARBA00023015"/>
    </source>
</evidence>
<dbReference type="PANTHER" id="PTHR34269:SF11">
    <property type="entry name" value="B3 DOMAIN PROTEIN"/>
    <property type="match status" value="1"/>
</dbReference>
<keyword evidence="4" id="KW-0804">Transcription</keyword>
<organism evidence="6 7">
    <name type="scientific">Dovyalis caffra</name>
    <dbReference type="NCBI Taxonomy" id="77055"/>
    <lineage>
        <taxon>Eukaryota</taxon>
        <taxon>Viridiplantae</taxon>
        <taxon>Streptophyta</taxon>
        <taxon>Embryophyta</taxon>
        <taxon>Tracheophyta</taxon>
        <taxon>Spermatophyta</taxon>
        <taxon>Magnoliopsida</taxon>
        <taxon>eudicotyledons</taxon>
        <taxon>Gunneridae</taxon>
        <taxon>Pentapetalae</taxon>
        <taxon>rosids</taxon>
        <taxon>fabids</taxon>
        <taxon>Malpighiales</taxon>
        <taxon>Salicaceae</taxon>
        <taxon>Flacourtieae</taxon>
        <taxon>Dovyalis</taxon>
    </lineage>
</organism>
<evidence type="ECO:0000313" key="7">
    <source>
        <dbReference type="Proteomes" id="UP001314170"/>
    </source>
</evidence>
<dbReference type="InterPro" id="IPR003340">
    <property type="entry name" value="B3_DNA-bd"/>
</dbReference>
<accession>A0AAV1SID7</accession>
<dbReference type="InterPro" id="IPR015300">
    <property type="entry name" value="DNA-bd_pseudobarrel_sf"/>
</dbReference>
<keyword evidence="3" id="KW-0238">DNA-binding</keyword>
<evidence type="ECO:0000256" key="3">
    <source>
        <dbReference type="ARBA" id="ARBA00023125"/>
    </source>
</evidence>
<sequence length="257" mass="29867">MEKKQQFCVSGSCLPSKKTKNPEKRKECGEVFTGLPLFTDDNFLWFKKSKTCSSIVASTTPVGVKKELKLFHENWVSMPESRNKESAEELERRVAFNLRRMISSYSWVDLQEERSRGVSTQLSLYHHDPFKIKKKMTRSDLGFSCRLLVSSDLVETHILPFLNKDQIKQVVGVGNQENQETKSGLKVWVWDMNTETIHQLVFKRWGSSKTYIFNDGWTKYFVKRRNLIEGDQIGLFWDIDHSRFHFSVLTRAAAVSA</sequence>
<dbReference type="InterPro" id="IPR051442">
    <property type="entry name" value="B3_domain"/>
</dbReference>
<protein>
    <recommendedName>
        <fullName evidence="8">TF-B3 domain-containing protein</fullName>
    </recommendedName>
</protein>
<name>A0AAV1SID7_9ROSI</name>
<keyword evidence="2" id="KW-0805">Transcription regulation</keyword>
<proteinExistence type="predicted"/>
<dbReference type="GO" id="GO:0005634">
    <property type="term" value="C:nucleus"/>
    <property type="evidence" value="ECO:0007669"/>
    <property type="project" value="UniProtKB-SubCell"/>
</dbReference>
<dbReference type="PANTHER" id="PTHR34269">
    <property type="entry name" value="TRANSCRIPTION FACTOR B3-DOMAIN FAMILY-RELATED"/>
    <property type="match status" value="1"/>
</dbReference>